<evidence type="ECO:0000313" key="1">
    <source>
        <dbReference type="EMBL" id="MBA2133688.1"/>
    </source>
</evidence>
<protein>
    <submittedName>
        <fullName evidence="1">Uncharacterized protein</fullName>
    </submittedName>
</protein>
<proteinExistence type="predicted"/>
<dbReference type="EMBL" id="JAAKDE010000018">
    <property type="protein sequence ID" value="MBA2133688.1"/>
    <property type="molecule type" value="Genomic_DNA"/>
</dbReference>
<evidence type="ECO:0000313" key="2">
    <source>
        <dbReference type="Proteomes" id="UP000657177"/>
    </source>
</evidence>
<dbReference type="Proteomes" id="UP000657177">
    <property type="component" value="Unassembled WGS sequence"/>
</dbReference>
<gene>
    <name evidence="1" type="ORF">G5B42_09080</name>
</gene>
<comment type="caution">
    <text evidence="1">The sequence shown here is derived from an EMBL/GenBank/DDBJ whole genome shotgun (WGS) entry which is preliminary data.</text>
</comment>
<organism evidence="1 2">
    <name type="scientific">Capillibacterium thermochitinicola</name>
    <dbReference type="NCBI Taxonomy" id="2699427"/>
    <lineage>
        <taxon>Bacteria</taxon>
        <taxon>Bacillati</taxon>
        <taxon>Bacillota</taxon>
        <taxon>Capillibacterium</taxon>
    </lineage>
</organism>
<sequence>MKTIPIYKFYAAAFNYKTENTERSKQFGIAVQITLSLLLESFSKQGDPGILHREHKHPLVKKFIQNAKEIAYKEYPQPYDKLKPLKTNIIIDKERRISFKCIEDLDAPKIIILNFGREENLYQETSALVGLFNEFQLSNPICSIEQICYWCLGSGNIVRFNFSDIDPFPRKRILEIITSISS</sequence>
<name>A0A8J6I2C3_9FIRM</name>
<accession>A0A8J6I2C3</accession>
<reference evidence="1" key="1">
    <citation type="submission" date="2020-06" db="EMBL/GenBank/DDBJ databases">
        <title>Novel chitinolytic bacterium.</title>
        <authorList>
            <person name="Ungkulpasvich U."/>
            <person name="Kosugi A."/>
            <person name="Uke A."/>
        </authorList>
    </citation>
    <scope>NUCLEOTIDE SEQUENCE</scope>
    <source>
        <strain evidence="1">UUS1-1</strain>
    </source>
</reference>
<dbReference type="AlphaFoldDB" id="A0A8J6I2C3"/>
<keyword evidence="2" id="KW-1185">Reference proteome</keyword>
<dbReference type="RefSeq" id="WP_181340157.1">
    <property type="nucleotide sequence ID" value="NZ_JAAKDE010000018.1"/>
</dbReference>